<keyword evidence="2" id="KW-1185">Reference proteome</keyword>
<gene>
    <name evidence="1" type="ORF">AMS68_005558</name>
</gene>
<dbReference type="EMBL" id="CP051142">
    <property type="protein sequence ID" value="QIX00041.1"/>
    <property type="molecule type" value="Genomic_DNA"/>
</dbReference>
<proteinExistence type="predicted"/>
<dbReference type="AlphaFoldDB" id="A0A6H0XZE3"/>
<dbReference type="Proteomes" id="UP000503462">
    <property type="component" value="Chromosome 4"/>
</dbReference>
<name>A0A6H0XZE3_9PEZI</name>
<evidence type="ECO:0000313" key="2">
    <source>
        <dbReference type="Proteomes" id="UP000503462"/>
    </source>
</evidence>
<reference evidence="1 2" key="1">
    <citation type="journal article" date="2016" name="Sci. Rep.">
        <title>Peltaster fructicola genome reveals evolution from an invasive phytopathogen to an ectophytic parasite.</title>
        <authorList>
            <person name="Xu C."/>
            <person name="Chen H."/>
            <person name="Gleason M.L."/>
            <person name="Xu J.R."/>
            <person name="Liu H."/>
            <person name="Zhang R."/>
            <person name="Sun G."/>
        </authorList>
    </citation>
    <scope>NUCLEOTIDE SEQUENCE [LARGE SCALE GENOMIC DNA]</scope>
    <source>
        <strain evidence="1 2">LNHT1506</strain>
    </source>
</reference>
<accession>A0A6H0XZE3</accession>
<organism evidence="1 2">
    <name type="scientific">Peltaster fructicola</name>
    <dbReference type="NCBI Taxonomy" id="286661"/>
    <lineage>
        <taxon>Eukaryota</taxon>
        <taxon>Fungi</taxon>
        <taxon>Dikarya</taxon>
        <taxon>Ascomycota</taxon>
        <taxon>Pezizomycotina</taxon>
        <taxon>Dothideomycetes</taxon>
        <taxon>Dothideomycetes incertae sedis</taxon>
        <taxon>Peltaster</taxon>
    </lineage>
</organism>
<protein>
    <submittedName>
        <fullName evidence="1">Uncharacterized protein</fullName>
    </submittedName>
</protein>
<evidence type="ECO:0000313" key="1">
    <source>
        <dbReference type="EMBL" id="QIX00041.1"/>
    </source>
</evidence>
<sequence length="217" mass="24338">MALQPTVAAVLPGSKKSWDDAGELAKKHGYVIANHDGSWFFEPHPDNKDFQGASLKEFWFNNTNYRSHIHIHLDQKQLGITGGTASMHCGSAVNAFSIRPPLAHFLSADQYTELTYETMPQALVSMVAYTLANSHTWIDKVVGLQEKYKDEYRSLWDPTKKTSTGKGQLTAKGQLYVQQWTQLLTVWRDVVCAVAGNNTWRYPVSLGAGDAKWLKHV</sequence>